<feature type="disulfide bond" evidence="2">
    <location>
        <begin position="245"/>
        <end position="263"/>
    </location>
</feature>
<dbReference type="PROSITE" id="PS50060">
    <property type="entry name" value="MAM_2"/>
    <property type="match status" value="6"/>
</dbReference>
<evidence type="ECO:0000256" key="4">
    <source>
        <dbReference type="SAM" id="SignalP"/>
    </source>
</evidence>
<feature type="chain" id="PRO_5045020491" evidence="4">
    <location>
        <begin position="28"/>
        <end position="1192"/>
    </location>
</feature>
<dbReference type="CDD" id="cd06263">
    <property type="entry name" value="MAM"/>
    <property type="match status" value="4"/>
</dbReference>
<accession>A0A8M9P3N8</accession>
<keyword evidence="3" id="KW-0812">Transmembrane</keyword>
<sequence>MKTGFMAACFWILVCVLLNVCQRAAVALDGKDCSSSPENRCDFICDCKDCSDEQDCGYLGPKFVCDFEHEGKCGWTAKPAEGAYMWQRQRRGKTLPDSGPSSDYTTGTSTGWFMAVTAVTSDAPQTAILESPTIKHSSPTCRLRLRYFIWDSGHTGMGETPLWGSVRQTDGEQAVVWRPESSSFRGWREDVIYLGRITGPFNMQLHSRRSEGKQGDVAIDHMEFLDCALPVPSESGKCTGGFVQCKRDGCVEEYKVCDGTDDCGDGTDEENCEQNNSCNFEDGLCWWDLRSMASLKWTWTDQMNISLSEPLKGPGRDHSSNTASGRFLYVTKPNFTASDWTTFQSPPLAPTNETHPCRMVMYTHQFGRVSGGLSVLVAERQFYPVWRRGGALGDLWVKAEVEFVVNSTFQILFVAAIRDQPYGGIAVDDIVLSPGCILSNESMPQAGYPKPPDHPCTKDSSKICDFHEDCTNGEDEDQCGDFSYAKGSSGWTDTSIGSQAWDLKVVNTISKEEFLFVTAAPGQQLSEAQTRTPLLGPSGPVCTLQFSYSLTGTNPHIGELAVYVVDSVMGTQPVLWDFAGRTNETTGTWRKEEVYVGARDHRFQLEFRARAKDLSSSALIAVKDVHFVDCSPMFIPSGDISCNFEVNMCGWYQDQTDNYNWKLHSGMDHTVQDGRSLVVDMWDPSLRGLSGRLLSIRQTSKTEHCLSFFYKLYGPNTGALSVKLLFADGSEELLWMRSGAHGNVWHEGHCPVPPQLSAFQLVFEATRSGFDGQLALDDVAFVEGQCSLPTMCSFESQTCGYTSSGRARWVHQNWASSKNGPTTDHSLETENGFYMLAHSSVDILPEGSVTTLTSPVRKGLSHTECVHFWYHTGGDKPGTLSVYVKPSNGDRILLFSSSVTQGQAWRHAQGNVENHGDWQLQFEVKGGGGGSSSFIAIDDVTYSTHSCPPKDSVCDFENGLCSWSNTQNPSLDWLDWDVTSAQTEMFYNTPPYDRTSNTEGHFLVLPNSDRDTATHNALLLSPHLSSTKGTCLSFWVYQPTIHDTKLTVWRRSEETKQELLTLNEGDRNWKYFSVDITSESEYQIVLEGFKGEKGVLALDDLRYTVGVNCAGQKTDQSSSSSANTGTIVASIVVVIVLLVILAVLLVLYRKNKQSSIMQSSGGSHVSCSGFGNDMYDSGDTAPLEEVSESTGA</sequence>
<feature type="domain" description="MAM" evidence="5">
    <location>
        <begin position="790"/>
        <end position="949"/>
    </location>
</feature>
<keyword evidence="9" id="KW-1267">Proteomics identification</keyword>
<evidence type="ECO:0007829" key="9">
    <source>
        <dbReference type="PeptideAtlas" id="A0A8M9P3N8"/>
    </source>
</evidence>
<dbReference type="PROSITE" id="PS01209">
    <property type="entry name" value="LDLRA_1"/>
    <property type="match status" value="1"/>
</dbReference>
<dbReference type="SUPFAM" id="SSF57424">
    <property type="entry name" value="LDL receptor-like module"/>
    <property type="match status" value="1"/>
</dbReference>
<dbReference type="Gene3D" id="2.60.120.200">
    <property type="match status" value="6"/>
</dbReference>
<feature type="disulfide bond" evidence="2">
    <location>
        <begin position="238"/>
        <end position="250"/>
    </location>
</feature>
<feature type="domain" description="MAM" evidence="5">
    <location>
        <begin position="63"/>
        <end position="229"/>
    </location>
</feature>
<keyword evidence="6" id="KW-1185">Reference proteome</keyword>
<feature type="transmembrane region" description="Helical" evidence="3">
    <location>
        <begin position="1127"/>
        <end position="1148"/>
    </location>
</feature>
<dbReference type="AGR" id="ZFIN:ZDB-GENE-091204-110"/>
<dbReference type="Proteomes" id="UP000000437">
    <property type="component" value="Chromosome 21"/>
</dbReference>
<dbReference type="RefSeq" id="XP_021324712.2">
    <property type="nucleotide sequence ID" value="XM_021469037.3"/>
</dbReference>
<dbReference type="InterPro" id="IPR036055">
    <property type="entry name" value="LDL_receptor-like_sf"/>
</dbReference>
<dbReference type="CDD" id="cd00112">
    <property type="entry name" value="LDLa"/>
    <property type="match status" value="1"/>
</dbReference>
<keyword evidence="3" id="KW-1133">Transmembrane helix</keyword>
<dbReference type="InterPro" id="IPR000998">
    <property type="entry name" value="MAM_dom"/>
</dbReference>
<dbReference type="SMART" id="SM00192">
    <property type="entry name" value="LDLa"/>
    <property type="match status" value="3"/>
</dbReference>
<protein>
    <submittedName>
        <fullName evidence="7">Apical endosomal glycoprotein isoform X1</fullName>
    </submittedName>
</protein>
<keyword evidence="1 2" id="KW-1015">Disulfide bond</keyword>
<dbReference type="SMART" id="SM00137">
    <property type="entry name" value="MAM"/>
    <property type="match status" value="5"/>
</dbReference>
<dbReference type="PROSITE" id="PS50068">
    <property type="entry name" value="LDLRA_2"/>
    <property type="match status" value="1"/>
</dbReference>
<evidence type="ECO:0000313" key="8">
    <source>
        <dbReference type="ZFIN" id="ZDB-GENE-091204-110"/>
    </source>
</evidence>
<keyword evidence="3" id="KW-0472">Membrane</keyword>
<evidence type="ECO:0000256" key="1">
    <source>
        <dbReference type="ARBA" id="ARBA00023157"/>
    </source>
</evidence>
<proteinExistence type="evidence at protein level"/>
<feature type="domain" description="MAM" evidence="5">
    <location>
        <begin position="276"/>
        <end position="438"/>
    </location>
</feature>
<gene>
    <name evidence="7 8" type="primary">si:dkey-11o18.5</name>
</gene>
<dbReference type="PRINTS" id="PR00261">
    <property type="entry name" value="LDLRECEPTOR"/>
</dbReference>
<dbReference type="InterPro" id="IPR023415">
    <property type="entry name" value="LDLR_class-A_CS"/>
</dbReference>
<dbReference type="Gene3D" id="4.10.400.10">
    <property type="entry name" value="Low-density Lipoprotein Receptor"/>
    <property type="match status" value="1"/>
</dbReference>
<dbReference type="InterPro" id="IPR013320">
    <property type="entry name" value="ConA-like_dom_sf"/>
</dbReference>
<feature type="signal peptide" evidence="4">
    <location>
        <begin position="1"/>
        <end position="27"/>
    </location>
</feature>
<evidence type="ECO:0000256" key="2">
    <source>
        <dbReference type="PROSITE-ProRule" id="PRU00124"/>
    </source>
</evidence>
<feature type="disulfide bond" evidence="2">
    <location>
        <begin position="257"/>
        <end position="272"/>
    </location>
</feature>
<organism evidence="6 7">
    <name type="scientific">Danio rerio</name>
    <name type="common">Zebrafish</name>
    <name type="synonym">Brachydanio rerio</name>
    <dbReference type="NCBI Taxonomy" id="7955"/>
    <lineage>
        <taxon>Eukaryota</taxon>
        <taxon>Metazoa</taxon>
        <taxon>Chordata</taxon>
        <taxon>Craniata</taxon>
        <taxon>Vertebrata</taxon>
        <taxon>Euteleostomi</taxon>
        <taxon>Actinopterygii</taxon>
        <taxon>Neopterygii</taxon>
        <taxon>Teleostei</taxon>
        <taxon>Ostariophysi</taxon>
        <taxon>Cypriniformes</taxon>
        <taxon>Danionidae</taxon>
        <taxon>Danioninae</taxon>
        <taxon>Danio</taxon>
    </lineage>
</organism>
<dbReference type="Pfam" id="PF00629">
    <property type="entry name" value="MAM"/>
    <property type="match status" value="6"/>
</dbReference>
<dbReference type="PANTHER" id="PTHR23282">
    <property type="entry name" value="APICAL ENDOSOMAL GLYCOPROTEIN PRECURSOR"/>
    <property type="match status" value="1"/>
</dbReference>
<dbReference type="PANTHER" id="PTHR23282:SF145">
    <property type="entry name" value="APICAL ENDOSOMAL GLYCOPROTEIN ISOFORM X1"/>
    <property type="match status" value="1"/>
</dbReference>
<feature type="domain" description="MAM" evidence="5">
    <location>
        <begin position="640"/>
        <end position="788"/>
    </location>
</feature>
<dbReference type="InterPro" id="IPR002172">
    <property type="entry name" value="LDrepeatLR_classA_rpt"/>
</dbReference>
<evidence type="ECO:0000313" key="6">
    <source>
        <dbReference type="Proteomes" id="UP000000437"/>
    </source>
</evidence>
<keyword evidence="4" id="KW-0732">Signal</keyword>
<evidence type="ECO:0000256" key="3">
    <source>
        <dbReference type="SAM" id="Phobius"/>
    </source>
</evidence>
<name>A0A8M9P3N8_DANRE</name>
<reference evidence="7" key="1">
    <citation type="submission" date="2025-08" db="UniProtKB">
        <authorList>
            <consortium name="RefSeq"/>
        </authorList>
    </citation>
    <scope>IDENTIFICATION</scope>
    <source>
        <strain evidence="7">Tuebingen</strain>
        <tissue evidence="7">Fibroblasts and whole tissue</tissue>
    </source>
</reference>
<dbReference type="GO" id="GO:0016020">
    <property type="term" value="C:membrane"/>
    <property type="evidence" value="ECO:0007669"/>
    <property type="project" value="InterPro"/>
</dbReference>
<feature type="domain" description="MAM" evidence="5">
    <location>
        <begin position="462"/>
        <end position="632"/>
    </location>
</feature>
<dbReference type="InterPro" id="IPR051560">
    <property type="entry name" value="MAM_domain-containing"/>
</dbReference>
<dbReference type="ZFIN" id="ZDB-GENE-091204-110">
    <property type="gene designation" value="si:dkey-11o18.5"/>
</dbReference>
<dbReference type="OrthoDB" id="8847287at2759"/>
<feature type="domain" description="MAM" evidence="5">
    <location>
        <begin position="952"/>
        <end position="1111"/>
    </location>
</feature>
<dbReference type="KEGG" id="dre:797166"/>
<dbReference type="AlphaFoldDB" id="A0A8M9P3N8"/>
<evidence type="ECO:0000313" key="7">
    <source>
        <dbReference type="RefSeq" id="XP_021324712.2"/>
    </source>
</evidence>
<evidence type="ECO:0000259" key="5">
    <source>
        <dbReference type="PROSITE" id="PS50060"/>
    </source>
</evidence>
<dbReference type="Pfam" id="PF00057">
    <property type="entry name" value="Ldl_recept_a"/>
    <property type="match status" value="1"/>
</dbReference>
<dbReference type="SUPFAM" id="SSF49899">
    <property type="entry name" value="Concanavalin A-like lectins/glucanases"/>
    <property type="match status" value="6"/>
</dbReference>